<comment type="similarity">
    <text evidence="7">Belongs to the methyltransferase superfamily. RlmI family.</text>
</comment>
<evidence type="ECO:0000256" key="7">
    <source>
        <dbReference type="ARBA" id="ARBA00038091"/>
    </source>
</evidence>
<dbReference type="PANTHER" id="PTHR42873:SF1">
    <property type="entry name" value="S-ADENOSYLMETHIONINE-DEPENDENT METHYLTRANSFERASE DOMAIN-CONTAINING PROTEIN"/>
    <property type="match status" value="1"/>
</dbReference>
<keyword evidence="2" id="KW-0963">Cytoplasm</keyword>
<dbReference type="InterPro" id="IPR036974">
    <property type="entry name" value="PUA_sf"/>
</dbReference>
<dbReference type="Pfam" id="PF17785">
    <property type="entry name" value="PUA_3"/>
    <property type="match status" value="1"/>
</dbReference>
<dbReference type="CDD" id="cd02440">
    <property type="entry name" value="AdoMet_MTases"/>
    <property type="match status" value="1"/>
</dbReference>
<keyword evidence="5" id="KW-0808">Transferase</keyword>
<dbReference type="InterPro" id="IPR029063">
    <property type="entry name" value="SAM-dependent_MTases_sf"/>
</dbReference>
<dbReference type="PANTHER" id="PTHR42873">
    <property type="entry name" value="RIBOSOMAL RNA LARGE SUBUNIT METHYLTRANSFERASE"/>
    <property type="match status" value="1"/>
</dbReference>
<keyword evidence="11" id="KW-1185">Reference proteome</keyword>
<dbReference type="RefSeq" id="WP_265047235.1">
    <property type="nucleotide sequence ID" value="NZ_CP100390.1"/>
</dbReference>
<feature type="domain" description="RlmI-like PUA" evidence="9">
    <location>
        <begin position="6"/>
        <end position="72"/>
    </location>
</feature>
<comment type="subcellular location">
    <subcellularLocation>
        <location evidence="1">Cytoplasm</location>
    </subcellularLocation>
</comment>
<proteinExistence type="inferred from homology"/>
<dbReference type="InterPro" id="IPR015947">
    <property type="entry name" value="PUA-like_sf"/>
</dbReference>
<gene>
    <name evidence="10" type="ORF">NKI27_17040</name>
</gene>
<dbReference type="GO" id="GO:0032259">
    <property type="term" value="P:methylation"/>
    <property type="evidence" value="ECO:0007669"/>
    <property type="project" value="UniProtKB-KW"/>
</dbReference>
<dbReference type="Pfam" id="PF10672">
    <property type="entry name" value="Methyltrans_SAM"/>
    <property type="match status" value="1"/>
</dbReference>
<evidence type="ECO:0000256" key="3">
    <source>
        <dbReference type="ARBA" id="ARBA00022552"/>
    </source>
</evidence>
<dbReference type="PROSITE" id="PS50890">
    <property type="entry name" value="PUA"/>
    <property type="match status" value="1"/>
</dbReference>
<dbReference type="InterPro" id="IPR041532">
    <property type="entry name" value="RlmI-like_PUA"/>
</dbReference>
<dbReference type="CDD" id="cd21153">
    <property type="entry name" value="PUA_RlmI"/>
    <property type="match status" value="1"/>
</dbReference>
<keyword evidence="6" id="KW-0949">S-adenosyl-L-methionine</keyword>
<dbReference type="Gene3D" id="3.30.750.80">
    <property type="entry name" value="RNA methyltransferase domain (HRMD) like"/>
    <property type="match status" value="1"/>
</dbReference>
<accession>A0ABY6N134</accession>
<evidence type="ECO:0000313" key="11">
    <source>
        <dbReference type="Proteomes" id="UP001163739"/>
    </source>
</evidence>
<dbReference type="GO" id="GO:0008168">
    <property type="term" value="F:methyltransferase activity"/>
    <property type="evidence" value="ECO:0007669"/>
    <property type="project" value="UniProtKB-KW"/>
</dbReference>
<dbReference type="SUPFAM" id="SSF53335">
    <property type="entry name" value="S-adenosyl-L-methionine-dependent methyltransferases"/>
    <property type="match status" value="1"/>
</dbReference>
<keyword evidence="4 10" id="KW-0489">Methyltransferase</keyword>
<evidence type="ECO:0000256" key="4">
    <source>
        <dbReference type="ARBA" id="ARBA00022603"/>
    </source>
</evidence>
<dbReference type="InterPro" id="IPR019614">
    <property type="entry name" value="SAM-dep_methyl-trfase"/>
</dbReference>
<evidence type="ECO:0000256" key="2">
    <source>
        <dbReference type="ARBA" id="ARBA00022490"/>
    </source>
</evidence>
<sequence>MSNKVLQLQKGADRRLKQGHLWIYSNEVDSVNGGLKQFQPGEQVAVVSNSGKSLGTAFVNPNTLICARLISRSTTQFMDKSLIVHRLKIALSLRQQAFEKPFYRLVFGDSDGLSGLVIDRFGDTCVAQISTFGMELLKAELIEAIEKVIKPATLIFRNDGKMREVEGLESYTETVIGEEVESVQLEENGVLFSAPVLKGQKTGWFYDHRMNRARLAPYVKGKRVLDIFSYIGGWGIQAAAFGAESVTCIDASDYALSYVEENARLNGVTDKVKCIQGDAFAVCRELRDIREKFDVVIVDPPAFIPRRRDIKAGEQAYQRINQLAMRLLEKDGVLVSASCSMHLQRDRLTDIIRSTGRQTDRFVQIIEQGHQGADHPIVPAIPETEYLKACFARVLPSF</sequence>
<name>A0ABY6N134_9ALTE</name>
<feature type="domain" description="S-adenosylmethionine-dependent methyltransferase" evidence="8">
    <location>
        <begin position="170"/>
        <end position="346"/>
    </location>
</feature>
<dbReference type="Gene3D" id="2.30.130.10">
    <property type="entry name" value="PUA domain"/>
    <property type="match status" value="1"/>
</dbReference>
<protein>
    <submittedName>
        <fullName evidence="10">Class I SAM-dependent rRNA methyltransferase</fullName>
    </submittedName>
</protein>
<keyword evidence="3" id="KW-0698">rRNA processing</keyword>
<evidence type="ECO:0000259" key="9">
    <source>
        <dbReference type="Pfam" id="PF17785"/>
    </source>
</evidence>
<evidence type="ECO:0000313" key="10">
    <source>
        <dbReference type="EMBL" id="UZE95745.1"/>
    </source>
</evidence>
<dbReference type="Proteomes" id="UP001163739">
    <property type="component" value="Chromosome"/>
</dbReference>
<dbReference type="Gene3D" id="3.40.50.150">
    <property type="entry name" value="Vaccinia Virus protein VP39"/>
    <property type="match status" value="1"/>
</dbReference>
<dbReference type="SUPFAM" id="SSF88697">
    <property type="entry name" value="PUA domain-like"/>
    <property type="match status" value="1"/>
</dbReference>
<organism evidence="10 11">
    <name type="scientific">Alkalimarinus alittae</name>
    <dbReference type="NCBI Taxonomy" id="2961619"/>
    <lineage>
        <taxon>Bacteria</taxon>
        <taxon>Pseudomonadati</taxon>
        <taxon>Pseudomonadota</taxon>
        <taxon>Gammaproteobacteria</taxon>
        <taxon>Alteromonadales</taxon>
        <taxon>Alteromonadaceae</taxon>
        <taxon>Alkalimarinus</taxon>
    </lineage>
</organism>
<evidence type="ECO:0000256" key="1">
    <source>
        <dbReference type="ARBA" id="ARBA00004496"/>
    </source>
</evidence>
<evidence type="ECO:0000256" key="6">
    <source>
        <dbReference type="ARBA" id="ARBA00022691"/>
    </source>
</evidence>
<evidence type="ECO:0000259" key="8">
    <source>
        <dbReference type="Pfam" id="PF10672"/>
    </source>
</evidence>
<reference evidence="10" key="1">
    <citation type="submission" date="2022-06" db="EMBL/GenBank/DDBJ databases">
        <title>Alkalimarinus sp. nov., isolated from gut of a Alitta virens.</title>
        <authorList>
            <person name="Yang A.I."/>
            <person name="Shin N.-R."/>
        </authorList>
    </citation>
    <scope>NUCLEOTIDE SEQUENCE</scope>
    <source>
        <strain evidence="10">A2M4</strain>
    </source>
</reference>
<dbReference type="EMBL" id="CP100390">
    <property type="protein sequence ID" value="UZE95745.1"/>
    <property type="molecule type" value="Genomic_DNA"/>
</dbReference>
<dbReference type="CDD" id="cd11572">
    <property type="entry name" value="RlmI_M_like"/>
    <property type="match status" value="1"/>
</dbReference>
<evidence type="ECO:0000256" key="5">
    <source>
        <dbReference type="ARBA" id="ARBA00022679"/>
    </source>
</evidence>